<organism evidence="2 3">
    <name type="scientific">Bradyrhizobium shewense</name>
    <dbReference type="NCBI Taxonomy" id="1761772"/>
    <lineage>
        <taxon>Bacteria</taxon>
        <taxon>Pseudomonadati</taxon>
        <taxon>Pseudomonadota</taxon>
        <taxon>Alphaproteobacteria</taxon>
        <taxon>Hyphomicrobiales</taxon>
        <taxon>Nitrobacteraceae</taxon>
        <taxon>Bradyrhizobium</taxon>
    </lineage>
</organism>
<proteinExistence type="predicted"/>
<evidence type="ECO:0000313" key="3">
    <source>
        <dbReference type="Proteomes" id="UP000199184"/>
    </source>
</evidence>
<protein>
    <submittedName>
        <fullName evidence="2">Uncharacterized protein</fullName>
    </submittedName>
</protein>
<feature type="region of interest" description="Disordered" evidence="1">
    <location>
        <begin position="1"/>
        <end position="33"/>
    </location>
</feature>
<dbReference type="AlphaFoldDB" id="A0A1C3XV93"/>
<dbReference type="EMBL" id="FMAI01000099">
    <property type="protein sequence ID" value="SCB56168.1"/>
    <property type="molecule type" value="Genomic_DNA"/>
</dbReference>
<gene>
    <name evidence="2" type="ORF">GA0061098_10991</name>
</gene>
<evidence type="ECO:0000256" key="1">
    <source>
        <dbReference type="SAM" id="MobiDB-lite"/>
    </source>
</evidence>
<evidence type="ECO:0000313" key="2">
    <source>
        <dbReference type="EMBL" id="SCB56168.1"/>
    </source>
</evidence>
<reference evidence="3" key="1">
    <citation type="submission" date="2016-08" db="EMBL/GenBank/DDBJ databases">
        <authorList>
            <person name="Varghese N."/>
            <person name="Submissions Spin"/>
        </authorList>
    </citation>
    <scope>NUCLEOTIDE SEQUENCE [LARGE SCALE GENOMIC DNA]</scope>
    <source>
        <strain evidence="3">ERR11</strain>
    </source>
</reference>
<keyword evidence="3" id="KW-1185">Reference proteome</keyword>
<name>A0A1C3XV93_9BRAD</name>
<sequence>MSRQTAVPASGYRHNRQSRPQPQPQPDLFGSGLSNGAIGAPAWLELPAEARAALTSLMTQLILDHER</sequence>
<dbReference type="Proteomes" id="UP000199184">
    <property type="component" value="Unassembled WGS sequence"/>
</dbReference>
<dbReference type="RefSeq" id="WP_091968272.1">
    <property type="nucleotide sequence ID" value="NZ_FMAI01000099.1"/>
</dbReference>
<accession>A0A1C3XV93</accession>